<feature type="compositionally biased region" description="Polar residues" evidence="1">
    <location>
        <begin position="51"/>
        <end position="64"/>
    </location>
</feature>
<protein>
    <submittedName>
        <fullName evidence="2">Uncharacterized protein</fullName>
    </submittedName>
</protein>
<dbReference type="AlphaFoldDB" id="A0A8T3DMP2"/>
<keyword evidence="3" id="KW-1185">Reference proteome</keyword>
<proteinExistence type="predicted"/>
<feature type="compositionally biased region" description="Basic and acidic residues" evidence="1">
    <location>
        <begin position="11"/>
        <end position="39"/>
    </location>
</feature>
<dbReference type="Proteomes" id="UP000829720">
    <property type="component" value="Unassembled WGS sequence"/>
</dbReference>
<feature type="compositionally biased region" description="Polar residues" evidence="1">
    <location>
        <begin position="71"/>
        <end position="84"/>
    </location>
</feature>
<evidence type="ECO:0000313" key="3">
    <source>
        <dbReference type="Proteomes" id="UP000829720"/>
    </source>
</evidence>
<gene>
    <name evidence="2" type="ORF">AGOR_G00075580</name>
</gene>
<evidence type="ECO:0000313" key="2">
    <source>
        <dbReference type="EMBL" id="KAI1898749.1"/>
    </source>
</evidence>
<reference evidence="2" key="1">
    <citation type="submission" date="2021-01" db="EMBL/GenBank/DDBJ databases">
        <authorList>
            <person name="Zahm M."/>
            <person name="Roques C."/>
            <person name="Cabau C."/>
            <person name="Klopp C."/>
            <person name="Donnadieu C."/>
            <person name="Jouanno E."/>
            <person name="Lampietro C."/>
            <person name="Louis A."/>
            <person name="Herpin A."/>
            <person name="Echchiki A."/>
            <person name="Berthelot C."/>
            <person name="Parey E."/>
            <person name="Roest-Crollius H."/>
            <person name="Braasch I."/>
            <person name="Postlethwait J."/>
            <person name="Bobe J."/>
            <person name="Montfort J."/>
            <person name="Bouchez O."/>
            <person name="Begum T."/>
            <person name="Mejri S."/>
            <person name="Adams A."/>
            <person name="Chen W.-J."/>
            <person name="Guiguen Y."/>
        </authorList>
    </citation>
    <scope>NUCLEOTIDE SEQUENCE</scope>
    <source>
        <tissue evidence="2">Blood</tissue>
    </source>
</reference>
<evidence type="ECO:0000256" key="1">
    <source>
        <dbReference type="SAM" id="MobiDB-lite"/>
    </source>
</evidence>
<accession>A0A8T3DMP2</accession>
<comment type="caution">
    <text evidence="2">The sequence shown here is derived from an EMBL/GenBank/DDBJ whole genome shotgun (WGS) entry which is preliminary data.</text>
</comment>
<organism evidence="2 3">
    <name type="scientific">Albula goreensis</name>
    <dbReference type="NCBI Taxonomy" id="1534307"/>
    <lineage>
        <taxon>Eukaryota</taxon>
        <taxon>Metazoa</taxon>
        <taxon>Chordata</taxon>
        <taxon>Craniata</taxon>
        <taxon>Vertebrata</taxon>
        <taxon>Euteleostomi</taxon>
        <taxon>Actinopterygii</taxon>
        <taxon>Neopterygii</taxon>
        <taxon>Teleostei</taxon>
        <taxon>Albuliformes</taxon>
        <taxon>Albulidae</taxon>
        <taxon>Albula</taxon>
    </lineage>
</organism>
<name>A0A8T3DMP2_9TELE</name>
<sequence>MGRATHLSGAPERHGEGRGRARAEQEQERSRSEGRKRQDAAAQPGLHGPACQNNNPDPGSTHNGSLRARPASSTGRNPTANFSPSRRRGTESMAPRAGHVMGPSRPFN</sequence>
<feature type="region of interest" description="Disordered" evidence="1">
    <location>
        <begin position="1"/>
        <end position="108"/>
    </location>
</feature>
<dbReference type="EMBL" id="JAERUA010000006">
    <property type="protein sequence ID" value="KAI1898749.1"/>
    <property type="molecule type" value="Genomic_DNA"/>
</dbReference>